<dbReference type="InterPro" id="IPR029044">
    <property type="entry name" value="Nucleotide-diphossugar_trans"/>
</dbReference>
<organism evidence="1 2">
    <name type="scientific">Entomospira culicis</name>
    <dbReference type="NCBI Taxonomy" id="2719989"/>
    <lineage>
        <taxon>Bacteria</taxon>
        <taxon>Pseudomonadati</taxon>
        <taxon>Spirochaetota</taxon>
        <taxon>Spirochaetia</taxon>
        <taxon>Spirochaetales</taxon>
        <taxon>Spirochaetaceae</taxon>
        <taxon>Entomospira</taxon>
    </lineage>
</organism>
<dbReference type="SUPFAM" id="SSF53448">
    <property type="entry name" value="Nucleotide-diphospho-sugar transferases"/>
    <property type="match status" value="1"/>
</dbReference>
<keyword evidence="1" id="KW-0167">Capsid protein</keyword>
<dbReference type="AlphaFoldDB" id="A0A968GFT3"/>
<gene>
    <name evidence="1" type="ORF">HCT48_03290</name>
</gene>
<keyword evidence="1" id="KW-0946">Virion</keyword>
<name>A0A968GFT3_9SPIO</name>
<dbReference type="EMBL" id="JAATLM010000001">
    <property type="protein sequence ID" value="NIZ69238.1"/>
    <property type="molecule type" value="Genomic_DNA"/>
</dbReference>
<dbReference type="Proteomes" id="UP000778951">
    <property type="component" value="Unassembled WGS sequence"/>
</dbReference>
<dbReference type="Gene3D" id="3.90.550.10">
    <property type="entry name" value="Spore Coat Polysaccharide Biosynthesis Protein SpsA, Chain A"/>
    <property type="match status" value="1"/>
</dbReference>
<proteinExistence type="predicted"/>
<protein>
    <submittedName>
        <fullName evidence="1">Spore coat protein</fullName>
    </submittedName>
</protein>
<accession>A0A968GFT3</accession>
<dbReference type="Pfam" id="PF02348">
    <property type="entry name" value="CTP_transf_3"/>
    <property type="match status" value="1"/>
</dbReference>
<dbReference type="InterPro" id="IPR003329">
    <property type="entry name" value="Cytidylyl_trans"/>
</dbReference>
<evidence type="ECO:0000313" key="2">
    <source>
        <dbReference type="Proteomes" id="UP000778951"/>
    </source>
</evidence>
<sequence length="229" mass="25474">MASSLLIMQARLASSRLAQKALLPIYAGKPSLLYAMQGVYGVADAHVLACDVASFSSFEPIAQEAGFAIMAGDADDVLARFAHVAKEYKVDYVIRATADNLIVGQELVRLALDGAIDSDADYFCFEATAHGSGVEVIRRTVLLDAYANASSPFEREHVTPYIYGHPQRYKVIKPVVESRFFAPDLRSTLDTPEDYTRLVEFFTHRAFPSQTIIEEYIAWMRSNLYQMSL</sequence>
<reference evidence="1" key="1">
    <citation type="submission" date="2020-03" db="EMBL/GenBank/DDBJ databases">
        <title>Spirochaetal bacteria isolated from arthropods constitute a novel genus Entomospira genus novum within the order Spirochaetales.</title>
        <authorList>
            <person name="Grana-Miraglia L."/>
            <person name="Sikutova S."/>
            <person name="Fingerle V."/>
            <person name="Sing A."/>
            <person name="Castillo-Ramirez S."/>
            <person name="Margos G."/>
            <person name="Rudolf I."/>
        </authorList>
    </citation>
    <scope>NUCLEOTIDE SEQUENCE</scope>
    <source>
        <strain evidence="1">BR149</strain>
    </source>
</reference>
<evidence type="ECO:0000313" key="1">
    <source>
        <dbReference type="EMBL" id="NIZ69238.1"/>
    </source>
</evidence>
<keyword evidence="2" id="KW-1185">Reference proteome</keyword>
<comment type="caution">
    <text evidence="1">The sequence shown here is derived from an EMBL/GenBank/DDBJ whole genome shotgun (WGS) entry which is preliminary data.</text>
</comment>
<dbReference type="RefSeq" id="WP_167695333.1">
    <property type="nucleotide sequence ID" value="NZ_CP118181.1"/>
</dbReference>